<keyword evidence="1" id="KW-0472">Membrane</keyword>
<dbReference type="Proteomes" id="UP000033684">
    <property type="component" value="Unassembled WGS sequence"/>
</dbReference>
<name>A0A0F3IQR4_9GAMM</name>
<evidence type="ECO:0000313" key="2">
    <source>
        <dbReference type="EMBL" id="KJV07944.1"/>
    </source>
</evidence>
<keyword evidence="1" id="KW-0812">Transmembrane</keyword>
<evidence type="ECO:0000256" key="1">
    <source>
        <dbReference type="SAM" id="Phobius"/>
    </source>
</evidence>
<comment type="caution">
    <text evidence="2">The sequence shown here is derived from an EMBL/GenBank/DDBJ whole genome shotgun (WGS) entry which is preliminary data.</text>
</comment>
<sequence>MRYAHLYNIIKINEKGAHSEPTTTQDTENLTAQSIETLAHSIEAMLVFALFIGCYPYYLVLAE</sequence>
<reference evidence="2 3" key="2">
    <citation type="journal article" date="2016" name="Microb. Ecol.">
        <title>Genome Characteristics of a Novel Type I Methanotroph (Sn10-6) Isolated from a Flooded Indian Rice Field.</title>
        <authorList>
            <person name="Rahalkar M.C."/>
            <person name="Pandit P.S."/>
            <person name="Dhakephalkar P.K."/>
            <person name="Pore S."/>
            <person name="Arora P."/>
            <person name="Kapse N."/>
        </authorList>
    </citation>
    <scope>NUCLEOTIDE SEQUENCE [LARGE SCALE GENOMIC DNA]</scope>
    <source>
        <strain evidence="2 3">Sn10-6</strain>
    </source>
</reference>
<dbReference type="AlphaFoldDB" id="A0A0F3IQR4"/>
<evidence type="ECO:0000313" key="3">
    <source>
        <dbReference type="Proteomes" id="UP000033684"/>
    </source>
</evidence>
<dbReference type="EMBL" id="LAJX01000009">
    <property type="protein sequence ID" value="KJV07944.1"/>
    <property type="molecule type" value="Genomic_DNA"/>
</dbReference>
<gene>
    <name evidence="2" type="ORF">VZ94_01215</name>
</gene>
<protein>
    <submittedName>
        <fullName evidence="2">Uncharacterized protein</fullName>
    </submittedName>
</protein>
<reference evidence="3" key="1">
    <citation type="submission" date="2015-03" db="EMBL/GenBank/DDBJ databases">
        <title>Draft genome sequence of a novel methanotroph (Sn10-6) isolated from flooded ricefield rhizosphere in India.</title>
        <authorList>
            <person name="Pandit P.S."/>
            <person name="Pore S.D."/>
            <person name="Arora P."/>
            <person name="Kapse N.G."/>
            <person name="Dhakephalkar P.K."/>
            <person name="Rahalkar M.C."/>
        </authorList>
    </citation>
    <scope>NUCLEOTIDE SEQUENCE [LARGE SCALE GENOMIC DNA]</scope>
    <source>
        <strain evidence="3">Sn10-6</strain>
    </source>
</reference>
<organism evidence="2 3">
    <name type="scientific">Methylocucumis oryzae</name>
    <dbReference type="NCBI Taxonomy" id="1632867"/>
    <lineage>
        <taxon>Bacteria</taxon>
        <taxon>Pseudomonadati</taxon>
        <taxon>Pseudomonadota</taxon>
        <taxon>Gammaproteobacteria</taxon>
        <taxon>Methylococcales</taxon>
        <taxon>Methylococcaceae</taxon>
        <taxon>Methylocucumis</taxon>
    </lineage>
</organism>
<feature type="transmembrane region" description="Helical" evidence="1">
    <location>
        <begin position="38"/>
        <end position="60"/>
    </location>
</feature>
<keyword evidence="3" id="KW-1185">Reference proteome</keyword>
<dbReference type="RefSeq" id="WP_045777835.1">
    <property type="nucleotide sequence ID" value="NZ_LAJX01000009.1"/>
</dbReference>
<accession>A0A0F3IQR4</accession>
<keyword evidence="1" id="KW-1133">Transmembrane helix</keyword>
<proteinExistence type="predicted"/>